<dbReference type="AlphaFoldDB" id="A0A1V2ULX1"/>
<keyword evidence="1" id="KW-0812">Transmembrane</keyword>
<dbReference type="Proteomes" id="UP000189299">
    <property type="component" value="Unassembled WGS sequence"/>
</dbReference>
<dbReference type="EMBL" id="MSTR01000002">
    <property type="protein sequence ID" value="ONN44297.1"/>
    <property type="molecule type" value="Genomic_DNA"/>
</dbReference>
<evidence type="ECO:0000313" key="3">
    <source>
        <dbReference type="Proteomes" id="UP000189299"/>
    </source>
</evidence>
<sequence length="403" mass="46991">MKLLKKTITAFLILLISYCILLTISFSIPQQLIQENTDKSLSLIESESLYPIMNHGNSDGTKLDNFTDHLMIRKTSKKSDLNILENAMYVDNYPRYWHGYLIFLRPLLIIMNLGSIRLIYAVVLFLLIGLTTYHLIKRSDIYVGIAFLISLAVGNAATFFFSMQFSNLWIVTLLAMLLMLCKPKYIEKFQNMLIFFFMVGSLTNFFDLLTVPLISWGIPMITYYYINNKYPTSEKEDGEKPYERLIFTGVFWTIGYGLTWFTKWLLATIILRKNVIHDALTQILFRTEGNTDYPLQRIEMLRKNVILMYPRVTILILGITCFIFLAIAIKKRSRTYRYTNLIRTFFLYSLMALAPYIWLNLLANHSQIHFWFTYRGQIITVFSILCGVASLIPPTPDDKKLNL</sequence>
<feature type="transmembrane region" description="Helical" evidence="1">
    <location>
        <begin position="374"/>
        <end position="393"/>
    </location>
</feature>
<name>A0A1V2ULX1_ENTMU</name>
<dbReference type="RefSeq" id="WP_077151222.1">
    <property type="nucleotide sequence ID" value="NZ_CABMMO010000002.1"/>
</dbReference>
<evidence type="ECO:0000256" key="1">
    <source>
        <dbReference type="SAM" id="Phobius"/>
    </source>
</evidence>
<reference evidence="2 3" key="1">
    <citation type="submission" date="2016-12" db="EMBL/GenBank/DDBJ databases">
        <authorList>
            <person name="Song W.-J."/>
            <person name="Kurnit D.M."/>
        </authorList>
    </citation>
    <scope>NUCLEOTIDE SEQUENCE [LARGE SCALE GENOMIC DNA]</scope>
    <source>
        <strain evidence="2 3">CGB1038-1_S1</strain>
    </source>
</reference>
<feature type="transmembrane region" description="Helical" evidence="1">
    <location>
        <begin position="341"/>
        <end position="362"/>
    </location>
</feature>
<accession>A0A1V2ULX1</accession>
<comment type="caution">
    <text evidence="2">The sequence shown here is derived from an EMBL/GenBank/DDBJ whole genome shotgun (WGS) entry which is preliminary data.</text>
</comment>
<organism evidence="2 3">
    <name type="scientific">Enterococcus mundtii</name>
    <dbReference type="NCBI Taxonomy" id="53346"/>
    <lineage>
        <taxon>Bacteria</taxon>
        <taxon>Bacillati</taxon>
        <taxon>Bacillota</taxon>
        <taxon>Bacilli</taxon>
        <taxon>Lactobacillales</taxon>
        <taxon>Enterococcaceae</taxon>
        <taxon>Enterococcus</taxon>
    </lineage>
</organism>
<protein>
    <recommendedName>
        <fullName evidence="4">DUF2142 domain-containing protein</fullName>
    </recommendedName>
</protein>
<dbReference type="OrthoDB" id="1832444at2"/>
<keyword evidence="1" id="KW-1133">Transmembrane helix</keyword>
<feature type="transmembrane region" description="Helical" evidence="1">
    <location>
        <begin position="193"/>
        <end position="226"/>
    </location>
</feature>
<keyword evidence="1" id="KW-0472">Membrane</keyword>
<feature type="transmembrane region" description="Helical" evidence="1">
    <location>
        <begin position="165"/>
        <end position="181"/>
    </location>
</feature>
<feature type="transmembrane region" description="Helical" evidence="1">
    <location>
        <begin position="246"/>
        <end position="266"/>
    </location>
</feature>
<dbReference type="STRING" id="53346.A5802_002586"/>
<proteinExistence type="predicted"/>
<evidence type="ECO:0000313" key="2">
    <source>
        <dbReference type="EMBL" id="ONN44297.1"/>
    </source>
</evidence>
<feature type="transmembrane region" description="Helical" evidence="1">
    <location>
        <begin position="102"/>
        <end position="129"/>
    </location>
</feature>
<feature type="transmembrane region" description="Helical" evidence="1">
    <location>
        <begin position="141"/>
        <end position="159"/>
    </location>
</feature>
<gene>
    <name evidence="2" type="ORF">BTN92_02420</name>
</gene>
<evidence type="ECO:0008006" key="4">
    <source>
        <dbReference type="Google" id="ProtNLM"/>
    </source>
</evidence>
<feature type="transmembrane region" description="Helical" evidence="1">
    <location>
        <begin position="306"/>
        <end position="329"/>
    </location>
</feature>